<evidence type="ECO:0000313" key="3">
    <source>
        <dbReference type="Proteomes" id="UP000240760"/>
    </source>
</evidence>
<evidence type="ECO:0000313" key="2">
    <source>
        <dbReference type="EMBL" id="PTB73314.1"/>
    </source>
</evidence>
<protein>
    <submittedName>
        <fullName evidence="2">Uncharacterized protein</fullName>
    </submittedName>
</protein>
<keyword evidence="1" id="KW-0812">Transmembrane</keyword>
<keyword evidence="3" id="KW-1185">Reference proteome</keyword>
<name>A0A2T4BVH7_TRILO</name>
<accession>A0A2T4BVH7</accession>
<proteinExistence type="predicted"/>
<organism evidence="2 3">
    <name type="scientific">Trichoderma longibrachiatum ATCC 18648</name>
    <dbReference type="NCBI Taxonomy" id="983965"/>
    <lineage>
        <taxon>Eukaryota</taxon>
        <taxon>Fungi</taxon>
        <taxon>Dikarya</taxon>
        <taxon>Ascomycota</taxon>
        <taxon>Pezizomycotina</taxon>
        <taxon>Sordariomycetes</taxon>
        <taxon>Hypocreomycetidae</taxon>
        <taxon>Hypocreales</taxon>
        <taxon>Hypocreaceae</taxon>
        <taxon>Trichoderma</taxon>
    </lineage>
</organism>
<keyword evidence="1" id="KW-0472">Membrane</keyword>
<reference evidence="2 3" key="1">
    <citation type="submission" date="2016-07" db="EMBL/GenBank/DDBJ databases">
        <title>Multiple horizontal gene transfer events from other fungi enriched the ability of initially mycotrophic Trichoderma (Ascomycota) to feed on dead plant biomass.</title>
        <authorList>
            <consortium name="DOE Joint Genome Institute"/>
            <person name="Aerts A."/>
            <person name="Atanasova L."/>
            <person name="Chenthamara K."/>
            <person name="Zhang J."/>
            <person name="Grujic M."/>
            <person name="Henrissat B."/>
            <person name="Kuo A."/>
            <person name="Salamov A."/>
            <person name="Lipzen A."/>
            <person name="Labutti K."/>
            <person name="Barry K."/>
            <person name="Miao Y."/>
            <person name="Rahimi M.J."/>
            <person name="Shen Q."/>
            <person name="Grigoriev I.V."/>
            <person name="Kubicek C.P."/>
            <person name="Druzhinina I.S."/>
        </authorList>
    </citation>
    <scope>NUCLEOTIDE SEQUENCE [LARGE SCALE GENOMIC DNA]</scope>
    <source>
        <strain evidence="2 3">ATCC 18648</strain>
    </source>
</reference>
<dbReference type="Proteomes" id="UP000240760">
    <property type="component" value="Unassembled WGS sequence"/>
</dbReference>
<keyword evidence="1" id="KW-1133">Transmembrane helix</keyword>
<dbReference type="EMBL" id="KZ679138">
    <property type="protein sequence ID" value="PTB73314.1"/>
    <property type="molecule type" value="Genomic_DNA"/>
</dbReference>
<feature type="transmembrane region" description="Helical" evidence="1">
    <location>
        <begin position="79"/>
        <end position="102"/>
    </location>
</feature>
<dbReference type="AlphaFoldDB" id="A0A2T4BVH7"/>
<sequence>MTNDLRYDNTATTDDFDDCLGRWNATACARGSLTFSPTWENLGPKGYMKCFEMRRFDLIIYALPRILILTYELRFESRLFFSFASVLLSWFPVLFFTFHVAGRYWTLHEEARNFQRLGMLDLIAFL</sequence>
<evidence type="ECO:0000256" key="1">
    <source>
        <dbReference type="SAM" id="Phobius"/>
    </source>
</evidence>
<gene>
    <name evidence="2" type="ORF">M440DRAFT_1059997</name>
</gene>